<evidence type="ECO:0000313" key="1">
    <source>
        <dbReference type="EMBL" id="GBM82556.1"/>
    </source>
</evidence>
<evidence type="ECO:0000313" key="2">
    <source>
        <dbReference type="Proteomes" id="UP000499080"/>
    </source>
</evidence>
<comment type="caution">
    <text evidence="1">The sequence shown here is derived from an EMBL/GenBank/DDBJ whole genome shotgun (WGS) entry which is preliminary data.</text>
</comment>
<sequence length="149" mass="17067">MAPHKRQQKLREGLLERTNQFIEECSSRLGGPCLAASMEWRTVAKTPDISHARATVGNVRGSRYSAQVSYMRDSRCVHKKYPRLDKLGSMGWDGLSNSQSKQLRKNSPNLGVPKDFLRYSRVSIIRGGRDRVYLELSKTRIIEIIKFNK</sequence>
<dbReference type="AlphaFoldDB" id="A0A4Y2J066"/>
<dbReference type="Proteomes" id="UP000499080">
    <property type="component" value="Unassembled WGS sequence"/>
</dbReference>
<protein>
    <submittedName>
        <fullName evidence="1">Uncharacterized protein</fullName>
    </submittedName>
</protein>
<reference evidence="1 2" key="1">
    <citation type="journal article" date="2019" name="Sci. Rep.">
        <title>Orb-weaving spider Araneus ventricosus genome elucidates the spidroin gene catalogue.</title>
        <authorList>
            <person name="Kono N."/>
            <person name="Nakamura H."/>
            <person name="Ohtoshi R."/>
            <person name="Moran D.A.P."/>
            <person name="Shinohara A."/>
            <person name="Yoshida Y."/>
            <person name="Fujiwara M."/>
            <person name="Mori M."/>
            <person name="Tomita M."/>
            <person name="Arakawa K."/>
        </authorList>
    </citation>
    <scope>NUCLEOTIDE SEQUENCE [LARGE SCALE GENOMIC DNA]</scope>
</reference>
<gene>
    <name evidence="1" type="ORF">AVEN_29341_1</name>
</gene>
<keyword evidence="2" id="KW-1185">Reference proteome</keyword>
<dbReference type="EMBL" id="BGPR01003017">
    <property type="protein sequence ID" value="GBM82556.1"/>
    <property type="molecule type" value="Genomic_DNA"/>
</dbReference>
<proteinExistence type="predicted"/>
<accession>A0A4Y2J066</accession>
<organism evidence="1 2">
    <name type="scientific">Araneus ventricosus</name>
    <name type="common">Orbweaver spider</name>
    <name type="synonym">Epeira ventricosa</name>
    <dbReference type="NCBI Taxonomy" id="182803"/>
    <lineage>
        <taxon>Eukaryota</taxon>
        <taxon>Metazoa</taxon>
        <taxon>Ecdysozoa</taxon>
        <taxon>Arthropoda</taxon>
        <taxon>Chelicerata</taxon>
        <taxon>Arachnida</taxon>
        <taxon>Araneae</taxon>
        <taxon>Araneomorphae</taxon>
        <taxon>Entelegynae</taxon>
        <taxon>Araneoidea</taxon>
        <taxon>Araneidae</taxon>
        <taxon>Araneus</taxon>
    </lineage>
</organism>
<name>A0A4Y2J066_ARAVE</name>